<gene>
    <name evidence="1" type="ORF">KPH14_003307</name>
</gene>
<evidence type="ECO:0000313" key="1">
    <source>
        <dbReference type="EMBL" id="KAK2577147.1"/>
    </source>
</evidence>
<evidence type="ECO:0000313" key="2">
    <source>
        <dbReference type="Proteomes" id="UP001258017"/>
    </source>
</evidence>
<accession>A0AAD9RCF8</accession>
<reference evidence="1" key="2">
    <citation type="journal article" date="2023" name="Commun. Biol.">
        <title>Intrasexual cuticular hydrocarbon dimorphism in a wasp sheds light on hydrocarbon biosynthesis genes in Hymenoptera.</title>
        <authorList>
            <person name="Moris V.C."/>
            <person name="Podsiadlowski L."/>
            <person name="Martin S."/>
            <person name="Oeyen J.P."/>
            <person name="Donath A."/>
            <person name="Petersen M."/>
            <person name="Wilbrandt J."/>
            <person name="Misof B."/>
            <person name="Liedtke D."/>
            <person name="Thamm M."/>
            <person name="Scheiner R."/>
            <person name="Schmitt T."/>
            <person name="Niehuis O."/>
        </authorList>
    </citation>
    <scope>NUCLEOTIDE SEQUENCE</scope>
    <source>
        <strain evidence="1">GBR_01_08_01A</strain>
    </source>
</reference>
<keyword evidence="2" id="KW-1185">Reference proteome</keyword>
<proteinExistence type="predicted"/>
<dbReference type="Proteomes" id="UP001258017">
    <property type="component" value="Unassembled WGS sequence"/>
</dbReference>
<protein>
    <submittedName>
        <fullName evidence="1">Uncharacterized protein</fullName>
    </submittedName>
</protein>
<name>A0AAD9RCF8_9HYME</name>
<reference evidence="1" key="1">
    <citation type="submission" date="2021-08" db="EMBL/GenBank/DDBJ databases">
        <authorList>
            <person name="Misof B."/>
            <person name="Oliver O."/>
            <person name="Podsiadlowski L."/>
            <person name="Donath A."/>
            <person name="Peters R."/>
            <person name="Mayer C."/>
            <person name="Rust J."/>
            <person name="Gunkel S."/>
            <person name="Lesny P."/>
            <person name="Martin S."/>
            <person name="Oeyen J.P."/>
            <person name="Petersen M."/>
            <person name="Panagiotis P."/>
            <person name="Wilbrandt J."/>
            <person name="Tanja T."/>
        </authorList>
    </citation>
    <scope>NUCLEOTIDE SEQUENCE</scope>
    <source>
        <strain evidence="1">GBR_01_08_01A</strain>
        <tissue evidence="1">Thorax + abdomen</tissue>
    </source>
</reference>
<organism evidence="1 2">
    <name type="scientific">Odynerus spinipes</name>
    <dbReference type="NCBI Taxonomy" id="1348599"/>
    <lineage>
        <taxon>Eukaryota</taxon>
        <taxon>Metazoa</taxon>
        <taxon>Ecdysozoa</taxon>
        <taxon>Arthropoda</taxon>
        <taxon>Hexapoda</taxon>
        <taxon>Insecta</taxon>
        <taxon>Pterygota</taxon>
        <taxon>Neoptera</taxon>
        <taxon>Endopterygota</taxon>
        <taxon>Hymenoptera</taxon>
        <taxon>Apocrita</taxon>
        <taxon>Aculeata</taxon>
        <taxon>Vespoidea</taxon>
        <taxon>Vespidae</taxon>
        <taxon>Eumeninae</taxon>
        <taxon>Odynerus</taxon>
    </lineage>
</organism>
<dbReference type="AlphaFoldDB" id="A0AAD9RCF8"/>
<sequence>MVIKNRCTKNNSQRMDYEIKPDLILFTQNKMLPILKSVPSKMSIWNYSVPTIKPRIIQLSKHENKSVLTFLQEPLFVFRNKDEKEQKVYQLTYDKSKIQKQKYPTHNKSESLKTSIRGTLKKFHKSRRLVQKKTGKYLPFPNTITVLNNEYPLHEKISNFNKEPSSSILKSSNSIQQKQQVRDQLYAKVPVSTEKQILLYKQKNALYNANGFQTITQNNFEEKRQKSVNYLDPITSNFGHIQNKDLTKTTALTFLKMRIANSKDSSIIPINESIFCDLIAPKIYTKNSTTQKNGNIKDNIHISYSEQIVKLVNYENKTLGICHPTIYNLNSSIEEKDIKRSVSAIQYGRPTQCIFDIKNNTSNSHIPQNKYNNQKNRPRFKVQYSSEDTDYTSMPENSTCIIKKCELKDNKQYIESGYDCRIKYSWQVIGTGSQTSKVLLYNFLEENKNQIYNNANQSSMYKCDVKYSWQIIGTGTQVALQNNNDTDYWTGIVFKPNIHQDGKVIVGGKEKKIDDDVRLYKVQPNGKKLLILNNQYTQTLTEKGTQSDFTDCKIKYSWQNLIWQHL</sequence>
<dbReference type="EMBL" id="JAIFRP010004357">
    <property type="protein sequence ID" value="KAK2577147.1"/>
    <property type="molecule type" value="Genomic_DNA"/>
</dbReference>
<comment type="caution">
    <text evidence="1">The sequence shown here is derived from an EMBL/GenBank/DDBJ whole genome shotgun (WGS) entry which is preliminary data.</text>
</comment>